<evidence type="ECO:0000313" key="2">
    <source>
        <dbReference type="EMBL" id="CAK9029302.1"/>
    </source>
</evidence>
<evidence type="ECO:0000313" key="3">
    <source>
        <dbReference type="Proteomes" id="UP001642484"/>
    </source>
</evidence>
<feature type="region of interest" description="Disordered" evidence="1">
    <location>
        <begin position="26"/>
        <end position="121"/>
    </location>
</feature>
<feature type="non-terminal residue" evidence="2">
    <location>
        <position position="182"/>
    </location>
</feature>
<comment type="caution">
    <text evidence="2">The sequence shown here is derived from an EMBL/GenBank/DDBJ whole genome shotgun (WGS) entry which is preliminary data.</text>
</comment>
<evidence type="ECO:0000256" key="1">
    <source>
        <dbReference type="SAM" id="MobiDB-lite"/>
    </source>
</evidence>
<name>A0ABP0KTI5_9DINO</name>
<organism evidence="2 3">
    <name type="scientific">Durusdinium trenchii</name>
    <dbReference type="NCBI Taxonomy" id="1381693"/>
    <lineage>
        <taxon>Eukaryota</taxon>
        <taxon>Sar</taxon>
        <taxon>Alveolata</taxon>
        <taxon>Dinophyceae</taxon>
        <taxon>Suessiales</taxon>
        <taxon>Symbiodiniaceae</taxon>
        <taxon>Durusdinium</taxon>
    </lineage>
</organism>
<dbReference type="Proteomes" id="UP001642484">
    <property type="component" value="Unassembled WGS sequence"/>
</dbReference>
<gene>
    <name evidence="2" type="ORF">CCMP2556_LOCUS17437</name>
</gene>
<keyword evidence="3" id="KW-1185">Reference proteome</keyword>
<protein>
    <recommendedName>
        <fullName evidence="4">Condensin complex subunit 2</fullName>
    </recommendedName>
</protein>
<dbReference type="EMBL" id="CAXAMN010009593">
    <property type="protein sequence ID" value="CAK9029302.1"/>
    <property type="molecule type" value="Genomic_DNA"/>
</dbReference>
<accession>A0ABP0KTI5</accession>
<feature type="non-terminal residue" evidence="2">
    <location>
        <position position="1"/>
    </location>
</feature>
<proteinExistence type="predicted"/>
<reference evidence="2 3" key="1">
    <citation type="submission" date="2024-02" db="EMBL/GenBank/DDBJ databases">
        <authorList>
            <person name="Chen Y."/>
            <person name="Shah S."/>
            <person name="Dougan E. K."/>
            <person name="Thang M."/>
            <person name="Chan C."/>
        </authorList>
    </citation>
    <scope>NUCLEOTIDE SEQUENCE [LARGE SCALE GENOMIC DNA]</scope>
</reference>
<evidence type="ECO:0008006" key="4">
    <source>
        <dbReference type="Google" id="ProtNLM"/>
    </source>
</evidence>
<sequence length="182" mass="19600">AQGPELSVDNDAFLIQARQILQQFQEREKNRKKGNFTEVEEVVDPADAPKSEPPPKPSLRGSAAAMVKKKLQKPPDPRLVVKCKPMPQPPPAMKGKARAAPADAVPPAAPDPATSGLKRKNQREPSVYDLLEFFAGCGALTDEARCSGYRTASVDIKYVPGGAMDCNAPAGFAFIVTLFLQD</sequence>